<comment type="caution">
    <text evidence="1">The sequence shown here is derived from an EMBL/GenBank/DDBJ whole genome shotgun (WGS) entry which is preliminary data.</text>
</comment>
<dbReference type="EMBL" id="JAQIZT010000002">
    <property type="protein sequence ID" value="KAJ7007650.1"/>
    <property type="molecule type" value="Genomic_DNA"/>
</dbReference>
<evidence type="ECO:0000313" key="1">
    <source>
        <dbReference type="EMBL" id="KAJ7007650.1"/>
    </source>
</evidence>
<evidence type="ECO:0000313" key="2">
    <source>
        <dbReference type="Proteomes" id="UP001164929"/>
    </source>
</evidence>
<gene>
    <name evidence="1" type="ORF">NC653_006627</name>
</gene>
<dbReference type="AlphaFoldDB" id="A0AAD6REQ4"/>
<proteinExistence type="predicted"/>
<organism evidence="1 2">
    <name type="scientific">Populus alba x Populus x berolinensis</name>
    <dbReference type="NCBI Taxonomy" id="444605"/>
    <lineage>
        <taxon>Eukaryota</taxon>
        <taxon>Viridiplantae</taxon>
        <taxon>Streptophyta</taxon>
        <taxon>Embryophyta</taxon>
        <taxon>Tracheophyta</taxon>
        <taxon>Spermatophyta</taxon>
        <taxon>Magnoliopsida</taxon>
        <taxon>eudicotyledons</taxon>
        <taxon>Gunneridae</taxon>
        <taxon>Pentapetalae</taxon>
        <taxon>rosids</taxon>
        <taxon>fabids</taxon>
        <taxon>Malpighiales</taxon>
        <taxon>Salicaceae</taxon>
        <taxon>Saliceae</taxon>
        <taxon>Populus</taxon>
    </lineage>
</organism>
<keyword evidence="2" id="KW-1185">Reference proteome</keyword>
<dbReference type="Proteomes" id="UP001164929">
    <property type="component" value="Chromosome 2"/>
</dbReference>
<accession>A0AAD6REQ4</accession>
<reference evidence="1" key="1">
    <citation type="journal article" date="2023" name="Mol. Ecol. Resour.">
        <title>Chromosome-level genome assembly of a triploid poplar Populus alba 'Berolinensis'.</title>
        <authorList>
            <person name="Chen S."/>
            <person name="Yu Y."/>
            <person name="Wang X."/>
            <person name="Wang S."/>
            <person name="Zhang T."/>
            <person name="Zhou Y."/>
            <person name="He R."/>
            <person name="Meng N."/>
            <person name="Wang Y."/>
            <person name="Liu W."/>
            <person name="Liu Z."/>
            <person name="Liu J."/>
            <person name="Guo Q."/>
            <person name="Huang H."/>
            <person name="Sederoff R.R."/>
            <person name="Wang G."/>
            <person name="Qu G."/>
            <person name="Chen S."/>
        </authorList>
    </citation>
    <scope>NUCLEOTIDE SEQUENCE</scope>
    <source>
        <strain evidence="1">SC-2020</strain>
    </source>
</reference>
<protein>
    <submittedName>
        <fullName evidence="1">Uncharacterized protein</fullName>
    </submittedName>
</protein>
<name>A0AAD6REQ4_9ROSI</name>
<sequence>MEQTTQRMNELAYLHERNAKACQKKTYIETPQLQDIIIRNHQQEELLSSQKELSEAFTALMSMEEKIPQ</sequence>